<dbReference type="PANTHER" id="PTHR33067">
    <property type="entry name" value="RNA-DIRECTED DNA POLYMERASE-RELATED"/>
    <property type="match status" value="1"/>
</dbReference>
<accession>A0ABQ4XWJ3</accession>
<dbReference type="PANTHER" id="PTHR33067:SF9">
    <property type="entry name" value="RNA-DIRECTED DNA POLYMERASE"/>
    <property type="match status" value="1"/>
</dbReference>
<dbReference type="InterPro" id="IPR021109">
    <property type="entry name" value="Peptidase_aspartic_dom_sf"/>
</dbReference>
<evidence type="ECO:0000313" key="1">
    <source>
        <dbReference type="EMBL" id="GJS69425.1"/>
    </source>
</evidence>
<dbReference type="Proteomes" id="UP001151760">
    <property type="component" value="Unassembled WGS sequence"/>
</dbReference>
<organism evidence="1 2">
    <name type="scientific">Tanacetum coccineum</name>
    <dbReference type="NCBI Taxonomy" id="301880"/>
    <lineage>
        <taxon>Eukaryota</taxon>
        <taxon>Viridiplantae</taxon>
        <taxon>Streptophyta</taxon>
        <taxon>Embryophyta</taxon>
        <taxon>Tracheophyta</taxon>
        <taxon>Spermatophyta</taxon>
        <taxon>Magnoliopsida</taxon>
        <taxon>eudicotyledons</taxon>
        <taxon>Gunneridae</taxon>
        <taxon>Pentapetalae</taxon>
        <taxon>asterids</taxon>
        <taxon>campanulids</taxon>
        <taxon>Asterales</taxon>
        <taxon>Asteraceae</taxon>
        <taxon>Asteroideae</taxon>
        <taxon>Anthemideae</taxon>
        <taxon>Anthemidinae</taxon>
        <taxon>Tanacetum</taxon>
    </lineage>
</organism>
<comment type="caution">
    <text evidence="1">The sequence shown here is derived from an EMBL/GenBank/DDBJ whole genome shotgun (WGS) entry which is preliminary data.</text>
</comment>
<reference evidence="1" key="1">
    <citation type="journal article" date="2022" name="Int. J. Mol. Sci.">
        <title>Draft Genome of Tanacetum Coccineum: Genomic Comparison of Closely Related Tanacetum-Family Plants.</title>
        <authorList>
            <person name="Yamashiro T."/>
            <person name="Shiraishi A."/>
            <person name="Nakayama K."/>
            <person name="Satake H."/>
        </authorList>
    </citation>
    <scope>NUCLEOTIDE SEQUENCE</scope>
</reference>
<keyword evidence="1" id="KW-0808">Transferase</keyword>
<dbReference type="Gene3D" id="3.10.10.10">
    <property type="entry name" value="HIV Type 1 Reverse Transcriptase, subunit A, domain 1"/>
    <property type="match status" value="1"/>
</dbReference>
<dbReference type="InterPro" id="IPR043502">
    <property type="entry name" value="DNA/RNA_pol_sf"/>
</dbReference>
<dbReference type="Gene3D" id="2.40.70.10">
    <property type="entry name" value="Acid Proteases"/>
    <property type="match status" value="1"/>
</dbReference>
<name>A0ABQ4XWJ3_9ASTR</name>
<protein>
    <submittedName>
        <fullName evidence="1">Reverse transcriptase domain-containing protein</fullName>
    </submittedName>
</protein>
<dbReference type="SUPFAM" id="SSF56672">
    <property type="entry name" value="DNA/RNA polymerases"/>
    <property type="match status" value="1"/>
</dbReference>
<keyword evidence="1" id="KW-0548">Nucleotidyltransferase</keyword>
<keyword evidence="2" id="KW-1185">Reference proteome</keyword>
<reference evidence="1" key="2">
    <citation type="submission" date="2022-01" db="EMBL/GenBank/DDBJ databases">
        <authorList>
            <person name="Yamashiro T."/>
            <person name="Shiraishi A."/>
            <person name="Satake H."/>
            <person name="Nakayama K."/>
        </authorList>
    </citation>
    <scope>NUCLEOTIDE SEQUENCE</scope>
</reference>
<dbReference type="GO" id="GO:0003964">
    <property type="term" value="F:RNA-directed DNA polymerase activity"/>
    <property type="evidence" value="ECO:0007669"/>
    <property type="project" value="UniProtKB-KW"/>
</dbReference>
<gene>
    <name evidence="1" type="ORF">Tco_0702266</name>
</gene>
<proteinExistence type="predicted"/>
<dbReference type="EMBL" id="BQNB010009861">
    <property type="protein sequence ID" value="GJS69425.1"/>
    <property type="molecule type" value="Genomic_DNA"/>
</dbReference>
<evidence type="ECO:0000313" key="2">
    <source>
        <dbReference type="Proteomes" id="UP001151760"/>
    </source>
</evidence>
<keyword evidence="1" id="KW-0695">RNA-directed DNA polymerase</keyword>
<sequence length="344" mass="39739">MPYSLYAALSGTNMKPTRMSIRLENHTYQYPMGVAENMLIQVGKFVFPVYFVILQIEEDDRVPLILGRPFLHTAGAIIRVKNKELNLGIREDISTFLIDKAIQHSHLNDDTCFHMDVIDEVTEDELDALLYDSKPFLSTSEKIRIGPSFCKHKINFEDDVKPIIQRQRRLNPNMKEVVKKEIIKLLDAGIIYAIEDSPWFDIEIKNKKGAKNVAADHLSRLEKPNLKELREEEINDEFPDEFPMSISTDKKESLWFADFANYLVGGILRKGLAYAQRCKFLSELKHYFWDEPYLFKACPDGTIKRCVHGLKTQKILDECHHGPTVGHYGYEMVSISCFRMSKSV</sequence>